<organism evidence="2 3">
    <name type="scientific">Metapseudomonas boanensis</name>
    <dbReference type="NCBI Taxonomy" id="2822138"/>
    <lineage>
        <taxon>Bacteria</taxon>
        <taxon>Pseudomonadati</taxon>
        <taxon>Pseudomonadota</taxon>
        <taxon>Gammaproteobacteria</taxon>
        <taxon>Pseudomonadales</taxon>
        <taxon>Pseudomonadaceae</taxon>
        <taxon>Metapseudomonas</taxon>
    </lineage>
</organism>
<protein>
    <submittedName>
        <fullName evidence="2">Uncharacterized protein</fullName>
    </submittedName>
</protein>
<reference evidence="2 3" key="1">
    <citation type="submission" date="2021-04" db="EMBL/GenBank/DDBJ databases">
        <title>Pseudomonas boanensis sp. nov., a bacterium isolated from river water used for household purposes in Boane District, Mozambique.</title>
        <authorList>
            <person name="Nicklasson M."/>
            <person name="Martin-Rodriguez A.J."/>
            <person name="Thorell K."/>
            <person name="Neves L."/>
            <person name="Mussagy A."/>
            <person name="Rydberg H.A."/>
            <person name="Hernroth B."/>
            <person name="Svensson-Stadler L."/>
            <person name="Sjoling A."/>
        </authorList>
    </citation>
    <scope>NUCLEOTIDE SEQUENCE [LARGE SCALE GENOMIC DNA]</scope>
    <source>
        <strain evidence="2 3">DB1</strain>
    </source>
</reference>
<sequence>MSDPRERATSRPPPVVGEGCARRYDPEALSSEDGTDFPGAEELWRQLQEKVPDESKRVEKEKGR</sequence>
<proteinExistence type="predicted"/>
<dbReference type="RefSeq" id="WP_215372784.1">
    <property type="nucleotide sequence ID" value="NZ_JAGTIS010000003.1"/>
</dbReference>
<name>A0ABS5XEP8_9GAMM</name>
<keyword evidence="3" id="KW-1185">Reference proteome</keyword>
<gene>
    <name evidence="2" type="ORF">J7302_08285</name>
</gene>
<feature type="region of interest" description="Disordered" evidence="1">
    <location>
        <begin position="1"/>
        <end position="40"/>
    </location>
</feature>
<accession>A0ABS5XEP8</accession>
<evidence type="ECO:0000313" key="3">
    <source>
        <dbReference type="Proteomes" id="UP001519667"/>
    </source>
</evidence>
<evidence type="ECO:0000256" key="1">
    <source>
        <dbReference type="SAM" id="MobiDB-lite"/>
    </source>
</evidence>
<comment type="caution">
    <text evidence="2">The sequence shown here is derived from an EMBL/GenBank/DDBJ whole genome shotgun (WGS) entry which is preliminary data.</text>
</comment>
<dbReference type="Proteomes" id="UP001519667">
    <property type="component" value="Unassembled WGS sequence"/>
</dbReference>
<dbReference type="EMBL" id="JAGTIS010000003">
    <property type="protein sequence ID" value="MBT8766129.1"/>
    <property type="molecule type" value="Genomic_DNA"/>
</dbReference>
<evidence type="ECO:0000313" key="2">
    <source>
        <dbReference type="EMBL" id="MBT8766129.1"/>
    </source>
</evidence>